<gene>
    <name evidence="1" type="ORF">SDC9_207757</name>
</gene>
<proteinExistence type="predicted"/>
<accession>A0A645JI81</accession>
<protein>
    <recommendedName>
        <fullName evidence="2">DUF5723 domain-containing protein</fullName>
    </recommendedName>
</protein>
<organism evidence="1">
    <name type="scientific">bioreactor metagenome</name>
    <dbReference type="NCBI Taxonomy" id="1076179"/>
    <lineage>
        <taxon>unclassified sequences</taxon>
        <taxon>metagenomes</taxon>
        <taxon>ecological metagenomes</taxon>
    </lineage>
</organism>
<reference evidence="1" key="1">
    <citation type="submission" date="2019-08" db="EMBL/GenBank/DDBJ databases">
        <authorList>
            <person name="Kucharzyk K."/>
            <person name="Murdoch R.W."/>
            <person name="Higgins S."/>
            <person name="Loffler F."/>
        </authorList>
    </citation>
    <scope>NUCLEOTIDE SEQUENCE</scope>
</reference>
<evidence type="ECO:0000313" key="1">
    <source>
        <dbReference type="EMBL" id="MPN60034.1"/>
    </source>
</evidence>
<evidence type="ECO:0008006" key="2">
    <source>
        <dbReference type="Google" id="ProtNLM"/>
    </source>
</evidence>
<name>A0A645JI81_9ZZZZ</name>
<dbReference type="AlphaFoldDB" id="A0A645JI81"/>
<comment type="caution">
    <text evidence="1">The sequence shown here is derived from an EMBL/GenBank/DDBJ whole genome shotgun (WGS) entry which is preliminary data.</text>
</comment>
<sequence length="163" mass="18325">MGLLLDYDWFKLAVVSNSFAYSSLEAPLVISADSLLKTLDWGFSFSSPTYDENNQLHLLKAEGALDFLNLGSDEEREVRLGISLKLQLLPTWSVSLLTGYREQKPLPTDLLQTSFERGLQTLGLSARFETVHLQLAYGWPTSWYVEKSSTQRSKFLLGASITL</sequence>
<dbReference type="EMBL" id="VSSQ01134753">
    <property type="protein sequence ID" value="MPN60034.1"/>
    <property type="molecule type" value="Genomic_DNA"/>
</dbReference>